<gene>
    <name evidence="2" type="ORF">JIV24_03135</name>
</gene>
<accession>A0ABS1HFB5</accession>
<evidence type="ECO:0000313" key="2">
    <source>
        <dbReference type="EMBL" id="MBK3516320.1"/>
    </source>
</evidence>
<evidence type="ECO:0000256" key="1">
    <source>
        <dbReference type="SAM" id="SignalP"/>
    </source>
</evidence>
<sequence>MKKHKAWLSSLSFLVIICFSACQEGSLDMADSFVYTSTYTALIDTVTIQLSTIVDTVKTSNTSNALIGYYENPILGGQEAKTYFSLSAPGSFTWDTEKEVFDSLVMVLHPNSYAIGDTTVDAYFKLHKLSETIELNDDGSLYNTNSFSYDATPISTHTFRPYPQAKEEIIMRLDDSFSKSIIDFLNTYKNHTDKYSLFEEEFKGFIVACDTNLSKVALGFEVSDSTSYLRLYSHTIGLEKVENQQTFSLQQTTHFNEIQTHNSDVIYNQLTDKKERLPEQQANGKAILQSGLGHKLRVDLPTINNLLELKAKGHVVKAELRIHPDLDIMETDELPSTLYIGDIYRANEIWGYLSDVNGNALTSNLVIDPIYNEDTYYSFDLTTYINSRLEESIIDADQGLFITIPESQIGSSLTWLCVNGHTITKNKSKLLLYYYYYDIE</sequence>
<keyword evidence="3" id="KW-1185">Reference proteome</keyword>
<dbReference type="EMBL" id="JAENRR010000005">
    <property type="protein sequence ID" value="MBK3516320.1"/>
    <property type="molecule type" value="Genomic_DNA"/>
</dbReference>
<organism evidence="2 3">
    <name type="scientific">Carboxylicivirga marina</name>
    <dbReference type="NCBI Taxonomy" id="2800988"/>
    <lineage>
        <taxon>Bacteria</taxon>
        <taxon>Pseudomonadati</taxon>
        <taxon>Bacteroidota</taxon>
        <taxon>Bacteroidia</taxon>
        <taxon>Marinilabiliales</taxon>
        <taxon>Marinilabiliaceae</taxon>
        <taxon>Carboxylicivirga</taxon>
    </lineage>
</organism>
<name>A0ABS1HFB5_9BACT</name>
<evidence type="ECO:0000313" key="3">
    <source>
        <dbReference type="Proteomes" id="UP000605676"/>
    </source>
</evidence>
<dbReference type="Pfam" id="PF14092">
    <property type="entry name" value="DUF4270"/>
    <property type="match status" value="1"/>
</dbReference>
<feature type="signal peptide" evidence="1">
    <location>
        <begin position="1"/>
        <end position="23"/>
    </location>
</feature>
<comment type="caution">
    <text evidence="2">The sequence shown here is derived from an EMBL/GenBank/DDBJ whole genome shotgun (WGS) entry which is preliminary data.</text>
</comment>
<protein>
    <submittedName>
        <fullName evidence="2">DUF4270 family protein</fullName>
    </submittedName>
</protein>
<reference evidence="2 3" key="1">
    <citation type="submission" date="2021-01" db="EMBL/GenBank/DDBJ databases">
        <title>Carboxyliciviraga sp.nov., isolated from coastal sediments.</title>
        <authorList>
            <person name="Lu D."/>
            <person name="Zhang T."/>
        </authorList>
    </citation>
    <scope>NUCLEOTIDE SEQUENCE [LARGE SCALE GENOMIC DNA]</scope>
    <source>
        <strain evidence="2 3">N1Y132</strain>
    </source>
</reference>
<dbReference type="RefSeq" id="WP_200463551.1">
    <property type="nucleotide sequence ID" value="NZ_JAENRR010000005.1"/>
</dbReference>
<feature type="chain" id="PRO_5045834258" evidence="1">
    <location>
        <begin position="24"/>
        <end position="440"/>
    </location>
</feature>
<dbReference type="InterPro" id="IPR025366">
    <property type="entry name" value="DUF4270"/>
</dbReference>
<proteinExistence type="predicted"/>
<dbReference type="Proteomes" id="UP000605676">
    <property type="component" value="Unassembled WGS sequence"/>
</dbReference>
<keyword evidence="1" id="KW-0732">Signal</keyword>